<dbReference type="NCBIfam" id="NF033788">
    <property type="entry name" value="HTH_metalloreg"/>
    <property type="match status" value="1"/>
</dbReference>
<dbReference type="Proteomes" id="UP000066042">
    <property type="component" value="Chromosome"/>
</dbReference>
<feature type="domain" description="HTH arsR-type" evidence="1">
    <location>
        <begin position="58"/>
        <end position="151"/>
    </location>
</feature>
<evidence type="ECO:0000259" key="1">
    <source>
        <dbReference type="PROSITE" id="PS50987"/>
    </source>
</evidence>
<dbReference type="CDD" id="cd00090">
    <property type="entry name" value="HTH_ARSR"/>
    <property type="match status" value="2"/>
</dbReference>
<organism evidence="2 3">
    <name type="scientific">Thermococcus barophilus</name>
    <dbReference type="NCBI Taxonomy" id="55802"/>
    <lineage>
        <taxon>Archaea</taxon>
        <taxon>Methanobacteriati</taxon>
        <taxon>Methanobacteriota</taxon>
        <taxon>Thermococci</taxon>
        <taxon>Thermococcales</taxon>
        <taxon>Thermococcaceae</taxon>
        <taxon>Thermococcus</taxon>
    </lineage>
</organism>
<accession>A0A0S1XCX4</accession>
<sequence>MTHREEILQYIYKNPGITFRRLAEELGIGIGNLQYHLYQLEKENKIVSKKLGGKRYIFPKEFEKEYEPLLIAISNETQRKILLLLAEREMNQREIAERLKLTQATINYHMNVLNKLGLIDRRKQGRNVVYSLKCDIEVIVRVISEYRPKLWDKLADKLIDLMLTLKGGELND</sequence>
<reference evidence="2 3" key="1">
    <citation type="journal article" date="2016" name="Genome Announc.">
        <title>Complete genome sequence of the hyperthermophilic and piezophilic archaeon Thermococcus barophilus Ch5, capable of growth at the expense of hydrogenogenesis from carbon monoxide and formate.</title>
        <authorList>
            <person name="Oger P."/>
            <person name="Sokolova T.G."/>
            <person name="Kozhevnikova D.A."/>
            <person name="Taranov E.A."/>
            <person name="Vannier P."/>
            <person name="Lee H.S."/>
            <person name="Kwon K.K."/>
            <person name="Kang S.G."/>
            <person name="Lee J.H."/>
            <person name="Bonch-Osmolovskaya E.A."/>
            <person name="Lebedinsky A.V."/>
        </authorList>
    </citation>
    <scope>NUCLEOTIDE SEQUENCE [LARGE SCALE GENOMIC DNA]</scope>
    <source>
        <strain evidence="3">Ch5</strain>
    </source>
</reference>
<proteinExistence type="predicted"/>
<dbReference type="RefSeq" id="WP_013467733.1">
    <property type="nucleotide sequence ID" value="NZ_CP013050.1"/>
</dbReference>
<dbReference type="PRINTS" id="PR00778">
    <property type="entry name" value="HTHARSR"/>
</dbReference>
<dbReference type="PANTHER" id="PTHR36216:SF1">
    <property type="entry name" value="HTH ARSR-TYPE DOMAIN-CONTAINING PROTEIN"/>
    <property type="match status" value="1"/>
</dbReference>
<dbReference type="Pfam" id="PF01022">
    <property type="entry name" value="HTH_5"/>
    <property type="match status" value="1"/>
</dbReference>
<dbReference type="PATRIC" id="fig|55802.8.peg.1691"/>
<dbReference type="PROSITE" id="PS50987">
    <property type="entry name" value="HTH_ARSR_2"/>
    <property type="match status" value="1"/>
</dbReference>
<gene>
    <name evidence="2" type="ORF">TBCH5v1_1712</name>
</gene>
<dbReference type="InterPro" id="IPR036390">
    <property type="entry name" value="WH_DNA-bd_sf"/>
</dbReference>
<dbReference type="Pfam" id="PF24266">
    <property type="entry name" value="HTH_HVO_0163_N"/>
    <property type="match status" value="1"/>
</dbReference>
<evidence type="ECO:0000313" key="2">
    <source>
        <dbReference type="EMBL" id="ALM75622.1"/>
    </source>
</evidence>
<dbReference type="GO" id="GO:0003700">
    <property type="term" value="F:DNA-binding transcription factor activity"/>
    <property type="evidence" value="ECO:0007669"/>
    <property type="project" value="InterPro"/>
</dbReference>
<dbReference type="AlphaFoldDB" id="A0A0S1XCX4"/>
<dbReference type="InterPro" id="IPR036388">
    <property type="entry name" value="WH-like_DNA-bd_sf"/>
</dbReference>
<dbReference type="OMA" id="STVSWHL"/>
<dbReference type="STRING" id="55802.TBCH5v1_1712"/>
<evidence type="ECO:0000313" key="3">
    <source>
        <dbReference type="Proteomes" id="UP000066042"/>
    </source>
</evidence>
<dbReference type="EMBL" id="CP013050">
    <property type="protein sequence ID" value="ALM75622.1"/>
    <property type="molecule type" value="Genomic_DNA"/>
</dbReference>
<dbReference type="InterPro" id="IPR011991">
    <property type="entry name" value="ArsR-like_HTH"/>
</dbReference>
<dbReference type="GeneID" id="87252758"/>
<dbReference type="InterPro" id="IPR001845">
    <property type="entry name" value="HTH_ArsR_DNA-bd_dom"/>
</dbReference>
<dbReference type="SUPFAM" id="SSF46785">
    <property type="entry name" value="Winged helix' DNA-binding domain"/>
    <property type="match status" value="2"/>
</dbReference>
<dbReference type="PANTHER" id="PTHR36216">
    <property type="entry name" value="TRANSCRIPTIONAL REGULATOR, TRMB"/>
    <property type="match status" value="1"/>
</dbReference>
<dbReference type="Gene3D" id="1.10.10.10">
    <property type="entry name" value="Winged helix-like DNA-binding domain superfamily/Winged helix DNA-binding domain"/>
    <property type="match status" value="2"/>
</dbReference>
<name>A0A0S1XCX4_THEBA</name>
<protein>
    <submittedName>
        <fullName evidence="2">Regulatory protein</fullName>
    </submittedName>
</protein>
<dbReference type="InterPro" id="IPR056504">
    <property type="entry name" value="HTH_HVO_0163_N"/>
</dbReference>
<dbReference type="SMART" id="SM00418">
    <property type="entry name" value="HTH_ARSR"/>
    <property type="match status" value="1"/>
</dbReference>